<evidence type="ECO:0000313" key="2">
    <source>
        <dbReference type="EMBL" id="GJD55296.1"/>
    </source>
</evidence>
<evidence type="ECO:0000313" key="4">
    <source>
        <dbReference type="Proteomes" id="UP000401717"/>
    </source>
</evidence>
<feature type="compositionally biased region" description="Pro residues" evidence="1">
    <location>
        <begin position="19"/>
        <end position="33"/>
    </location>
</feature>
<feature type="compositionally biased region" description="Basic and acidic residues" evidence="1">
    <location>
        <begin position="39"/>
        <end position="56"/>
    </location>
</feature>
<reference evidence="3 4" key="1">
    <citation type="submission" date="2019-06" db="EMBL/GenBank/DDBJ databases">
        <authorList>
            <person name="Rodrigo-Torres L."/>
            <person name="Arahal R. D."/>
            <person name="Lucena T."/>
        </authorList>
    </citation>
    <scope>NUCLEOTIDE SEQUENCE [LARGE SCALE GENOMIC DNA]</scope>
    <source>
        <strain evidence="3 4">SW08-7</strain>
    </source>
</reference>
<protein>
    <submittedName>
        <fullName evidence="3">Uncharacterized protein</fullName>
    </submittedName>
</protein>
<evidence type="ECO:0000313" key="5">
    <source>
        <dbReference type="Proteomes" id="UP001055303"/>
    </source>
</evidence>
<reference evidence="2" key="3">
    <citation type="submission" date="2021-08" db="EMBL/GenBank/DDBJ databases">
        <authorList>
            <person name="Tani A."/>
            <person name="Ola A."/>
            <person name="Ogura Y."/>
            <person name="Katsura K."/>
            <person name="Hayashi T."/>
        </authorList>
    </citation>
    <scope>NUCLEOTIDE SEQUENCE</scope>
    <source>
        <strain evidence="2">DSM 22415</strain>
    </source>
</reference>
<dbReference type="AlphaFoldDB" id="A0A564G3T4"/>
<reference evidence="2" key="2">
    <citation type="journal article" date="2021" name="Front. Microbiol.">
        <title>Comprehensive Comparative Genomics and Phenotyping of Methylobacterium Species.</title>
        <authorList>
            <person name="Alessa O."/>
            <person name="Ogura Y."/>
            <person name="Fujitani Y."/>
            <person name="Takami H."/>
            <person name="Hayashi T."/>
            <person name="Sahin N."/>
            <person name="Tani A."/>
        </authorList>
    </citation>
    <scope>NUCLEOTIDE SEQUENCE</scope>
    <source>
        <strain evidence="2">DSM 22415</strain>
    </source>
</reference>
<feature type="compositionally biased region" description="Pro residues" evidence="1">
    <location>
        <begin position="1"/>
        <end position="11"/>
    </location>
</feature>
<dbReference type="EMBL" id="BPQI01000026">
    <property type="protein sequence ID" value="GJD55296.1"/>
    <property type="molecule type" value="Genomic_DNA"/>
</dbReference>
<name>A0A564G3T4_9HYPH</name>
<dbReference type="Proteomes" id="UP000401717">
    <property type="component" value="Unassembled WGS sequence"/>
</dbReference>
<gene>
    <name evidence="2" type="ORF">IFDJLNFL_1180</name>
    <name evidence="3" type="ORF">MTDSW087_04880</name>
</gene>
<evidence type="ECO:0000256" key="1">
    <source>
        <dbReference type="SAM" id="MobiDB-lite"/>
    </source>
</evidence>
<dbReference type="EMBL" id="CABFVH010000047">
    <property type="protein sequence ID" value="VUF15145.1"/>
    <property type="molecule type" value="Genomic_DNA"/>
</dbReference>
<dbReference type="Proteomes" id="UP001055303">
    <property type="component" value="Unassembled WGS sequence"/>
</dbReference>
<organism evidence="3 4">
    <name type="scientific">Methylobacterium dankookense</name>
    <dbReference type="NCBI Taxonomy" id="560405"/>
    <lineage>
        <taxon>Bacteria</taxon>
        <taxon>Pseudomonadati</taxon>
        <taxon>Pseudomonadota</taxon>
        <taxon>Alphaproteobacteria</taxon>
        <taxon>Hyphomicrobiales</taxon>
        <taxon>Methylobacteriaceae</taxon>
        <taxon>Methylobacterium</taxon>
    </lineage>
</organism>
<accession>A0A564G3T4</accession>
<sequence>MPDPNPGPVPPATEDQGLPTPPSPGRMPPPKLPPEPEEADRPEPPPRPETDGKRPV</sequence>
<dbReference type="RefSeq" id="WP_186383985.1">
    <property type="nucleotide sequence ID" value="NZ_BPQI01000026.1"/>
</dbReference>
<feature type="region of interest" description="Disordered" evidence="1">
    <location>
        <begin position="1"/>
        <end position="56"/>
    </location>
</feature>
<evidence type="ECO:0000313" key="3">
    <source>
        <dbReference type="EMBL" id="VUF15145.1"/>
    </source>
</evidence>
<keyword evidence="5" id="KW-1185">Reference proteome</keyword>
<proteinExistence type="predicted"/>